<dbReference type="AlphaFoldDB" id="A0AAU3IAQ2"/>
<feature type="transmembrane region" description="Helical" evidence="1">
    <location>
        <begin position="55"/>
        <end position="77"/>
    </location>
</feature>
<evidence type="ECO:0000313" key="2">
    <source>
        <dbReference type="EMBL" id="WTZ14246.1"/>
    </source>
</evidence>
<organism evidence="2">
    <name type="scientific">Streptomyces sp. NBC_01393</name>
    <dbReference type="NCBI Taxonomy" id="2903851"/>
    <lineage>
        <taxon>Bacteria</taxon>
        <taxon>Bacillati</taxon>
        <taxon>Actinomycetota</taxon>
        <taxon>Actinomycetes</taxon>
        <taxon>Kitasatosporales</taxon>
        <taxon>Streptomycetaceae</taxon>
        <taxon>Streptomyces</taxon>
    </lineage>
</organism>
<accession>A0AAU3IAQ2</accession>
<keyword evidence="1" id="KW-0472">Membrane</keyword>
<proteinExistence type="predicted"/>
<keyword evidence="1" id="KW-0812">Transmembrane</keyword>
<evidence type="ECO:0000256" key="1">
    <source>
        <dbReference type="SAM" id="Phobius"/>
    </source>
</evidence>
<feature type="transmembrane region" description="Helical" evidence="1">
    <location>
        <begin position="89"/>
        <end position="107"/>
    </location>
</feature>
<sequence>MSHDDGASPAPRSGAPTYTVLMAEARRQAALARPTARSRREADIRKVRWWRVRTLRNIAGLSTLATALVFTLLLLAICWLGGPSILLDAWFPLLVSVGMALYGAYQLRGAGGATARTLAHAACAPGPVPKRYALVYDPPWGGIALLVLFPAAGGDDVRPDAVLELRPLPHTWRRFLGASKLPADLPVEPAGELELRGRTDGLPMGVPWIDGRAYWPKRSYGSDDLMRQEGQALMARLLADATEEADAIDS</sequence>
<gene>
    <name evidence="2" type="ORF">OG699_43625</name>
</gene>
<name>A0AAU3IAQ2_9ACTN</name>
<protein>
    <submittedName>
        <fullName evidence="2">Uncharacterized protein</fullName>
    </submittedName>
</protein>
<dbReference type="EMBL" id="CP109546">
    <property type="protein sequence ID" value="WTZ14246.1"/>
    <property type="molecule type" value="Genomic_DNA"/>
</dbReference>
<keyword evidence="1" id="KW-1133">Transmembrane helix</keyword>
<reference evidence="2" key="1">
    <citation type="submission" date="2022-10" db="EMBL/GenBank/DDBJ databases">
        <title>The complete genomes of actinobacterial strains from the NBC collection.</title>
        <authorList>
            <person name="Joergensen T.S."/>
            <person name="Alvarez Arevalo M."/>
            <person name="Sterndorff E.B."/>
            <person name="Faurdal D."/>
            <person name="Vuksanovic O."/>
            <person name="Mourched A.-S."/>
            <person name="Charusanti P."/>
            <person name="Shaw S."/>
            <person name="Blin K."/>
            <person name="Weber T."/>
        </authorList>
    </citation>
    <scope>NUCLEOTIDE SEQUENCE</scope>
    <source>
        <strain evidence="2">NBC_01393</strain>
    </source>
</reference>